<feature type="compositionally biased region" description="Gly residues" evidence="1">
    <location>
        <begin position="57"/>
        <end position="85"/>
    </location>
</feature>
<sequence>MGTTLLLHLVDMAPTRSLLLCAVLIGSALNLVHGLGLSPQGQQQDLGQDVSYSQGQGQSGGNFAGGRQGGFGQQRGFDVGAGGTRPGFAGRSYDGQPAGEDARNYNFRIYTEPEYYGYESKFPGGKAMFKSYRSDGSSFGRQGEYSGSGRSARPNENFGSFGGRSAKPNENFGSPGGQQLQY</sequence>
<dbReference type="AlphaFoldDB" id="R4UNA7"/>
<evidence type="ECO:0000313" key="2">
    <source>
        <dbReference type="EMBL" id="AGM32635.1"/>
    </source>
</evidence>
<proteinExistence type="evidence at transcript level"/>
<feature type="compositionally biased region" description="Low complexity" evidence="1">
    <location>
        <begin position="47"/>
        <end position="56"/>
    </location>
</feature>
<name>R4UNA7_COPFO</name>
<protein>
    <submittedName>
        <fullName evidence="2">Uncharacterized protein</fullName>
    </submittedName>
</protein>
<feature type="region of interest" description="Disordered" evidence="1">
    <location>
        <begin position="42"/>
        <end position="99"/>
    </location>
</feature>
<reference evidence="2" key="1">
    <citation type="submission" date="2013-03" db="EMBL/GenBank/DDBJ databases">
        <title>Immune-Related transcriptome of Coptotermes formosanus Shiraki workers: the defense mechanism.</title>
        <authorList>
            <person name="Hussain A."/>
            <person name="Li Y.F."/>
            <person name="Wen S.Y."/>
        </authorList>
    </citation>
    <scope>NUCLEOTIDE SEQUENCE</scope>
</reference>
<organism evidence="2">
    <name type="scientific">Coptotermes formosanus</name>
    <name type="common">Formosan subterranean termite</name>
    <dbReference type="NCBI Taxonomy" id="36987"/>
    <lineage>
        <taxon>Eukaryota</taxon>
        <taxon>Metazoa</taxon>
        <taxon>Ecdysozoa</taxon>
        <taxon>Arthropoda</taxon>
        <taxon>Hexapoda</taxon>
        <taxon>Insecta</taxon>
        <taxon>Pterygota</taxon>
        <taxon>Neoptera</taxon>
        <taxon>Polyneoptera</taxon>
        <taxon>Dictyoptera</taxon>
        <taxon>Blattodea</taxon>
        <taxon>Blattoidea</taxon>
        <taxon>Termitoidae</taxon>
        <taxon>Rhinotermitidae</taxon>
        <taxon>Coptotermes</taxon>
    </lineage>
</organism>
<evidence type="ECO:0000256" key="1">
    <source>
        <dbReference type="SAM" id="MobiDB-lite"/>
    </source>
</evidence>
<accession>R4UNA7</accession>
<feature type="region of interest" description="Disordered" evidence="1">
    <location>
        <begin position="129"/>
        <end position="182"/>
    </location>
</feature>
<dbReference type="EMBL" id="KC740811">
    <property type="protein sequence ID" value="AGM32635.1"/>
    <property type="molecule type" value="mRNA"/>
</dbReference>